<dbReference type="PRINTS" id="PR00941">
    <property type="entry name" value="CDATPASE"/>
</dbReference>
<dbReference type="eggNOG" id="COG2217">
    <property type="taxonomic scope" value="Bacteria"/>
</dbReference>
<dbReference type="AlphaFoldDB" id="A0A098QZ35"/>
<feature type="transmembrane region" description="Helical" evidence="14">
    <location>
        <begin position="727"/>
        <end position="747"/>
    </location>
</feature>
<gene>
    <name evidence="17" type="ORF">DC28_10930</name>
</gene>
<protein>
    <recommendedName>
        <fullName evidence="12">P-type Zn(2+) transporter</fullName>
        <ecNumber evidence="12">7.2.2.12</ecNumber>
    </recommendedName>
</protein>
<dbReference type="PANTHER" id="PTHR48085">
    <property type="entry name" value="CADMIUM/ZINC-TRANSPORTING ATPASE HMA2-RELATED"/>
    <property type="match status" value="1"/>
</dbReference>
<dbReference type="STRING" id="1480694.DC28_10930"/>
<feature type="transmembrane region" description="Helical" evidence="14">
    <location>
        <begin position="421"/>
        <end position="446"/>
    </location>
</feature>
<feature type="transmembrane region" description="Helical" evidence="14">
    <location>
        <begin position="753"/>
        <end position="774"/>
    </location>
</feature>
<dbReference type="Gene3D" id="3.30.70.100">
    <property type="match status" value="1"/>
</dbReference>
<dbReference type="Proteomes" id="UP000029692">
    <property type="component" value="Unassembled WGS sequence"/>
</dbReference>
<evidence type="ECO:0000256" key="14">
    <source>
        <dbReference type="RuleBase" id="RU362081"/>
    </source>
</evidence>
<evidence type="ECO:0000256" key="6">
    <source>
        <dbReference type="ARBA" id="ARBA00022723"/>
    </source>
</evidence>
<keyword evidence="4" id="KW-0597">Phosphoprotein</keyword>
<dbReference type="PROSITE" id="PS01047">
    <property type="entry name" value="HMA_1"/>
    <property type="match status" value="1"/>
</dbReference>
<dbReference type="Pfam" id="PF00702">
    <property type="entry name" value="Hydrolase"/>
    <property type="match status" value="1"/>
</dbReference>
<evidence type="ECO:0000256" key="15">
    <source>
        <dbReference type="SAM" id="MobiDB-lite"/>
    </source>
</evidence>
<dbReference type="InterPro" id="IPR023299">
    <property type="entry name" value="ATPase_P-typ_cyto_dom_N"/>
</dbReference>
<evidence type="ECO:0000256" key="9">
    <source>
        <dbReference type="ARBA" id="ARBA00022967"/>
    </source>
</evidence>
<name>A0A098QZ35_9SPIO</name>
<evidence type="ECO:0000256" key="10">
    <source>
        <dbReference type="ARBA" id="ARBA00022989"/>
    </source>
</evidence>
<dbReference type="PROSITE" id="PS50846">
    <property type="entry name" value="HMA_2"/>
    <property type="match status" value="1"/>
</dbReference>
<dbReference type="GO" id="GO:0015086">
    <property type="term" value="F:cadmium ion transmembrane transporter activity"/>
    <property type="evidence" value="ECO:0007669"/>
    <property type="project" value="TreeGrafter"/>
</dbReference>
<dbReference type="Gene3D" id="2.70.150.10">
    <property type="entry name" value="Calcium-transporting ATPase, cytoplasmic transduction domain A"/>
    <property type="match status" value="1"/>
</dbReference>
<keyword evidence="3 14" id="KW-1003">Cell membrane</keyword>
<evidence type="ECO:0000256" key="13">
    <source>
        <dbReference type="ARBA" id="ARBA00047308"/>
    </source>
</evidence>
<dbReference type="InterPro" id="IPR051014">
    <property type="entry name" value="Cation_Transport_ATPase_IB"/>
</dbReference>
<feature type="domain" description="HMA" evidence="16">
    <location>
        <begin position="3"/>
        <end position="65"/>
    </location>
</feature>
<sequence>METIKKYRIEGIDCANCAADIERALQRHPGLEQARINLATQTLGINPGYLDTARSVIASMEPQVRVSDRREPSRSPAELGKTAGMSEGTANPSRGGEQVRNAGTSEGAGGPSSAAGRGLLGVVSGLRTSLSRFFEDRELLRLAAGGLFFLGGIILGSVTSGAVSMALRGSLLGLFGLQAGPGLGWLQGFTGIQALFTTAFIITGWPVVWSALRNLVRGAVFDETLLMTIATLGAAAIGELAESAGVMIFYGVGEWLQDRAVNRSRQSISALVDLRPDTLRLVVPGGETRTIPASEAEPDQVIEHWPGERIGVDGILESAQGSFDTSALTGESVPRTIRRGEEVAAGFLVTDSPVRLRVTRRVEDSAVSRILNLVEDATDKKAKTERFIARFARIYTPLVVAAALGVALVPPLAFGGDLNQWVYRALTILVISCPCALVISIPLGYFAGLGAASRRGVLVKGAEYLDRLASLSGLAFDKTGTLTKGVFEVRRVRVSEGFSEDGVIRMAAEAEAMSSHPIARAILSYAEGGGISPGSREEQERTEHRGMGITLKEQDRSIAVGNGRLMEDLGIQVPQDGLGGTVVYVALDGRYAGVLEIDDEVKPGTWDHIQDLKRAGVSRMTMVTGDREEPAVRMARDLGITGVRHSLLPEDKVSVLEGFMQEDRGTSGFIGDGINDAPVLARADVGIAMGGLGSDAAIEAADVVLMSDSLGALGDGIRIGRQTRRIILQNIIFALGFKAIIMIFGILGEATMWQAVIADVGVALVAVLNSIRILPGTRS</sequence>
<dbReference type="InterPro" id="IPR018303">
    <property type="entry name" value="ATPase_P-typ_P_site"/>
</dbReference>
<feature type="transmembrane region" description="Helical" evidence="14">
    <location>
        <begin position="139"/>
        <end position="165"/>
    </location>
</feature>
<dbReference type="InterPro" id="IPR036163">
    <property type="entry name" value="HMA_dom_sf"/>
</dbReference>
<dbReference type="GO" id="GO:0005886">
    <property type="term" value="C:plasma membrane"/>
    <property type="evidence" value="ECO:0007669"/>
    <property type="project" value="UniProtKB-SubCell"/>
</dbReference>
<comment type="catalytic activity">
    <reaction evidence="13">
        <text>Zn(2+)(in) + ATP + H2O = Zn(2+)(out) + ADP + phosphate + H(+)</text>
        <dbReference type="Rhea" id="RHEA:20621"/>
        <dbReference type="ChEBI" id="CHEBI:15377"/>
        <dbReference type="ChEBI" id="CHEBI:15378"/>
        <dbReference type="ChEBI" id="CHEBI:29105"/>
        <dbReference type="ChEBI" id="CHEBI:30616"/>
        <dbReference type="ChEBI" id="CHEBI:43474"/>
        <dbReference type="ChEBI" id="CHEBI:456216"/>
        <dbReference type="EC" id="7.2.2.12"/>
    </reaction>
</comment>
<evidence type="ECO:0000256" key="8">
    <source>
        <dbReference type="ARBA" id="ARBA00022840"/>
    </source>
</evidence>
<feature type="transmembrane region" description="Helical" evidence="14">
    <location>
        <begin position="185"/>
        <end position="208"/>
    </location>
</feature>
<keyword evidence="10 14" id="KW-1133">Transmembrane helix</keyword>
<comment type="subcellular location">
    <subcellularLocation>
        <location evidence="1">Cell membrane</location>
        <topology evidence="1">Multi-pass membrane protein</topology>
    </subcellularLocation>
</comment>
<comment type="caution">
    <text evidence="17">The sequence shown here is derived from an EMBL/GenBank/DDBJ whole genome shotgun (WGS) entry which is preliminary data.</text>
</comment>
<evidence type="ECO:0000259" key="16">
    <source>
        <dbReference type="PROSITE" id="PS50846"/>
    </source>
</evidence>
<keyword evidence="18" id="KW-1185">Reference proteome</keyword>
<keyword evidence="11 14" id="KW-0472">Membrane</keyword>
<dbReference type="SUPFAM" id="SSF55008">
    <property type="entry name" value="HMA, heavy metal-associated domain"/>
    <property type="match status" value="1"/>
</dbReference>
<dbReference type="Gene3D" id="3.40.1110.10">
    <property type="entry name" value="Calcium-transporting ATPase, cytoplasmic domain N"/>
    <property type="match status" value="1"/>
</dbReference>
<dbReference type="GO" id="GO:0016463">
    <property type="term" value="F:P-type zinc transporter activity"/>
    <property type="evidence" value="ECO:0007669"/>
    <property type="project" value="UniProtKB-EC"/>
</dbReference>
<proteinExistence type="inferred from homology"/>
<dbReference type="InterPro" id="IPR017969">
    <property type="entry name" value="Heavy-metal-associated_CS"/>
</dbReference>
<dbReference type="Gene3D" id="3.40.50.1000">
    <property type="entry name" value="HAD superfamily/HAD-like"/>
    <property type="match status" value="1"/>
</dbReference>
<dbReference type="EC" id="7.2.2.12" evidence="12"/>
<dbReference type="InterPro" id="IPR023214">
    <property type="entry name" value="HAD_sf"/>
</dbReference>
<dbReference type="Pfam" id="PF00122">
    <property type="entry name" value="E1-E2_ATPase"/>
    <property type="match status" value="1"/>
</dbReference>
<evidence type="ECO:0000256" key="3">
    <source>
        <dbReference type="ARBA" id="ARBA00022475"/>
    </source>
</evidence>
<dbReference type="InterPro" id="IPR008250">
    <property type="entry name" value="ATPase_P-typ_transduc_dom_A_sf"/>
</dbReference>
<evidence type="ECO:0000313" key="17">
    <source>
        <dbReference type="EMBL" id="KGE71747.1"/>
    </source>
</evidence>
<dbReference type="SUPFAM" id="SSF56784">
    <property type="entry name" value="HAD-like"/>
    <property type="match status" value="1"/>
</dbReference>
<dbReference type="Pfam" id="PF00403">
    <property type="entry name" value="HMA"/>
    <property type="match status" value="1"/>
</dbReference>
<organism evidence="17 18">
    <name type="scientific">Spirochaeta lutea</name>
    <dbReference type="NCBI Taxonomy" id="1480694"/>
    <lineage>
        <taxon>Bacteria</taxon>
        <taxon>Pseudomonadati</taxon>
        <taxon>Spirochaetota</taxon>
        <taxon>Spirochaetia</taxon>
        <taxon>Spirochaetales</taxon>
        <taxon>Spirochaetaceae</taxon>
        <taxon>Spirochaeta</taxon>
    </lineage>
</organism>
<dbReference type="PRINTS" id="PR00119">
    <property type="entry name" value="CATATPASE"/>
</dbReference>
<dbReference type="RefSeq" id="WP_037548223.1">
    <property type="nucleotide sequence ID" value="NZ_JNUP01000065.1"/>
</dbReference>
<feature type="region of interest" description="Disordered" evidence="15">
    <location>
        <begin position="63"/>
        <end position="113"/>
    </location>
</feature>
<dbReference type="InterPro" id="IPR006121">
    <property type="entry name" value="HMA_dom"/>
</dbReference>
<reference evidence="17 18" key="1">
    <citation type="submission" date="2014-05" db="EMBL/GenBank/DDBJ databases">
        <title>De novo Genome Sequence of Spirocheata sp.</title>
        <authorList>
            <person name="Shivani Y."/>
            <person name="Subhash Y."/>
            <person name="Tushar L."/>
            <person name="Sasikala C."/>
            <person name="Ramana C.V."/>
        </authorList>
    </citation>
    <scope>NUCLEOTIDE SEQUENCE [LARGE SCALE GENOMIC DNA]</scope>
    <source>
        <strain evidence="17 18">JC230</strain>
    </source>
</reference>
<dbReference type="SUPFAM" id="SSF81653">
    <property type="entry name" value="Calcium ATPase, transduction domain A"/>
    <property type="match status" value="1"/>
</dbReference>
<dbReference type="GO" id="GO:0046872">
    <property type="term" value="F:metal ion binding"/>
    <property type="evidence" value="ECO:0007669"/>
    <property type="project" value="UniProtKB-KW"/>
</dbReference>
<dbReference type="PANTHER" id="PTHR48085:SF5">
    <property type="entry name" value="CADMIUM_ZINC-TRANSPORTING ATPASE HMA4-RELATED"/>
    <property type="match status" value="1"/>
</dbReference>
<dbReference type="OrthoDB" id="9760364at2"/>
<evidence type="ECO:0000256" key="2">
    <source>
        <dbReference type="ARBA" id="ARBA00006024"/>
    </source>
</evidence>
<dbReference type="GO" id="GO:0016887">
    <property type="term" value="F:ATP hydrolysis activity"/>
    <property type="evidence" value="ECO:0007669"/>
    <property type="project" value="InterPro"/>
</dbReference>
<evidence type="ECO:0000313" key="18">
    <source>
        <dbReference type="Proteomes" id="UP000029692"/>
    </source>
</evidence>
<evidence type="ECO:0000256" key="5">
    <source>
        <dbReference type="ARBA" id="ARBA00022692"/>
    </source>
</evidence>
<dbReference type="InterPro" id="IPR059000">
    <property type="entry name" value="ATPase_P-type_domA"/>
</dbReference>
<dbReference type="InterPro" id="IPR023298">
    <property type="entry name" value="ATPase_P-typ_TM_dom_sf"/>
</dbReference>
<keyword evidence="5 14" id="KW-0812">Transmembrane</keyword>
<dbReference type="NCBIfam" id="TIGR01525">
    <property type="entry name" value="ATPase-IB_hvy"/>
    <property type="match status" value="1"/>
</dbReference>
<dbReference type="CDD" id="cd00371">
    <property type="entry name" value="HMA"/>
    <property type="match status" value="1"/>
</dbReference>
<evidence type="ECO:0000256" key="11">
    <source>
        <dbReference type="ARBA" id="ARBA00023136"/>
    </source>
</evidence>
<keyword evidence="8 14" id="KW-0067">ATP-binding</keyword>
<dbReference type="GO" id="GO:0005524">
    <property type="term" value="F:ATP binding"/>
    <property type="evidence" value="ECO:0007669"/>
    <property type="project" value="UniProtKB-UniRule"/>
</dbReference>
<evidence type="ECO:0000256" key="7">
    <source>
        <dbReference type="ARBA" id="ARBA00022741"/>
    </source>
</evidence>
<dbReference type="InterPro" id="IPR001757">
    <property type="entry name" value="P_typ_ATPase"/>
</dbReference>
<dbReference type="InterPro" id="IPR027256">
    <property type="entry name" value="P-typ_ATPase_IB"/>
</dbReference>
<dbReference type="SUPFAM" id="SSF81665">
    <property type="entry name" value="Calcium ATPase, transmembrane domain M"/>
    <property type="match status" value="1"/>
</dbReference>
<dbReference type="NCBIfam" id="TIGR01494">
    <property type="entry name" value="ATPase_P-type"/>
    <property type="match status" value="1"/>
</dbReference>
<keyword evidence="9" id="KW-1278">Translocase</keyword>
<keyword evidence="7 14" id="KW-0547">Nucleotide-binding</keyword>
<comment type="similarity">
    <text evidence="2 14">Belongs to the cation transport ATPase (P-type) (TC 3.A.3) family. Type IB subfamily.</text>
</comment>
<keyword evidence="6 14" id="KW-0479">Metal-binding</keyword>
<dbReference type="PROSITE" id="PS00154">
    <property type="entry name" value="ATPASE_E1_E2"/>
    <property type="match status" value="1"/>
</dbReference>
<evidence type="ECO:0000256" key="12">
    <source>
        <dbReference type="ARBA" id="ARBA00039097"/>
    </source>
</evidence>
<dbReference type="EMBL" id="JNUP01000065">
    <property type="protein sequence ID" value="KGE71747.1"/>
    <property type="molecule type" value="Genomic_DNA"/>
</dbReference>
<feature type="transmembrane region" description="Helical" evidence="14">
    <location>
        <begin position="394"/>
        <end position="415"/>
    </location>
</feature>
<accession>A0A098QZ35</accession>
<evidence type="ECO:0000256" key="4">
    <source>
        <dbReference type="ARBA" id="ARBA00022553"/>
    </source>
</evidence>
<evidence type="ECO:0000256" key="1">
    <source>
        <dbReference type="ARBA" id="ARBA00004651"/>
    </source>
</evidence>
<dbReference type="InterPro" id="IPR036412">
    <property type="entry name" value="HAD-like_sf"/>
</dbReference>